<evidence type="ECO:0000256" key="1">
    <source>
        <dbReference type="ARBA" id="ARBA00001974"/>
    </source>
</evidence>
<dbReference type="PANTHER" id="PTHR43104">
    <property type="entry name" value="L-2-HYDROXYGLUTARATE DEHYDROGENASE, MITOCHONDRIAL"/>
    <property type="match status" value="1"/>
</dbReference>
<keyword evidence="3" id="KW-0274">FAD</keyword>
<dbReference type="EC" id="1.5.-.-" evidence="7"/>
<evidence type="ECO:0000256" key="5">
    <source>
        <dbReference type="ARBA" id="ARBA00037941"/>
    </source>
</evidence>
<comment type="cofactor">
    <cofactor evidence="1">
        <name>FAD</name>
        <dbReference type="ChEBI" id="CHEBI:57692"/>
    </cofactor>
</comment>
<sequence length="61" mass="6350">MERVDAVVVGAGVIGLAVARALAQAGWQTVVLERERAIGTGISSRNSEVIHAGLYYAPGSR</sequence>
<comment type="similarity">
    <text evidence="5">Belongs to the L2HGDH family.</text>
</comment>
<evidence type="ECO:0000313" key="8">
    <source>
        <dbReference type="Proteomes" id="UP000318294"/>
    </source>
</evidence>
<dbReference type="Pfam" id="PF01266">
    <property type="entry name" value="DAO"/>
    <property type="match status" value="1"/>
</dbReference>
<evidence type="ECO:0000256" key="3">
    <source>
        <dbReference type="ARBA" id="ARBA00022827"/>
    </source>
</evidence>
<evidence type="ECO:0000313" key="7">
    <source>
        <dbReference type="EMBL" id="TSE36386.1"/>
    </source>
</evidence>
<dbReference type="InterPro" id="IPR036188">
    <property type="entry name" value="FAD/NAD-bd_sf"/>
</dbReference>
<dbReference type="EMBL" id="VJON01000001">
    <property type="protein sequence ID" value="TSE36386.1"/>
    <property type="molecule type" value="Genomic_DNA"/>
</dbReference>
<evidence type="ECO:0000256" key="2">
    <source>
        <dbReference type="ARBA" id="ARBA00022630"/>
    </source>
</evidence>
<dbReference type="AlphaFoldDB" id="A0A554XKN6"/>
<evidence type="ECO:0000259" key="6">
    <source>
        <dbReference type="Pfam" id="PF01266"/>
    </source>
</evidence>
<accession>A0A554XKN6</accession>
<dbReference type="SUPFAM" id="SSF51905">
    <property type="entry name" value="FAD/NAD(P)-binding domain"/>
    <property type="match status" value="1"/>
</dbReference>
<feature type="domain" description="FAD dependent oxidoreductase" evidence="6">
    <location>
        <begin position="5"/>
        <end position="58"/>
    </location>
</feature>
<dbReference type="Gene3D" id="3.50.50.60">
    <property type="entry name" value="FAD/NAD(P)-binding domain"/>
    <property type="match status" value="1"/>
</dbReference>
<protein>
    <submittedName>
        <fullName evidence="7">tRNA 5-methylaminomethyl-2-thiouridine biosynthesis bifunctional protein MnmC</fullName>
        <ecNumber evidence="7">1.5.-.-</ecNumber>
    </submittedName>
</protein>
<keyword evidence="8" id="KW-1185">Reference proteome</keyword>
<evidence type="ECO:0000256" key="4">
    <source>
        <dbReference type="ARBA" id="ARBA00023002"/>
    </source>
</evidence>
<keyword evidence="4 7" id="KW-0560">Oxidoreductase</keyword>
<name>A0A554XKN6_9BURK</name>
<proteinExistence type="inferred from homology"/>
<gene>
    <name evidence="7" type="primary">mnmC_1</name>
    <name evidence="7" type="ORF">Tchar_00006</name>
</gene>
<dbReference type="PANTHER" id="PTHR43104:SF4">
    <property type="entry name" value="L-2-HYDROXYGLUTARATE DEHYDROGENASE, MITOCHONDRIAL"/>
    <property type="match status" value="1"/>
</dbReference>
<comment type="caution">
    <text evidence="7">The sequence shown here is derived from an EMBL/GenBank/DDBJ whole genome shotgun (WGS) entry which is preliminary data.</text>
</comment>
<dbReference type="InterPro" id="IPR006076">
    <property type="entry name" value="FAD-dep_OxRdtase"/>
</dbReference>
<reference evidence="7 8" key="1">
    <citation type="submission" date="2019-07" db="EMBL/GenBank/DDBJ databases">
        <title>Tepidimonas charontis SPSP-6 draft genome.</title>
        <authorList>
            <person name="Da Costa M.S."/>
            <person name="Froufe H.J.C."/>
            <person name="Egas C."/>
            <person name="Albuquerque L."/>
        </authorList>
    </citation>
    <scope>NUCLEOTIDE SEQUENCE [LARGE SCALE GENOMIC DNA]</scope>
    <source>
        <strain evidence="7 8">SPSP-6</strain>
    </source>
</reference>
<keyword evidence="2" id="KW-0285">Flavoprotein</keyword>
<organism evidence="7 8">
    <name type="scientific">Tepidimonas charontis</name>
    <dbReference type="NCBI Taxonomy" id="2267262"/>
    <lineage>
        <taxon>Bacteria</taxon>
        <taxon>Pseudomonadati</taxon>
        <taxon>Pseudomonadota</taxon>
        <taxon>Betaproteobacteria</taxon>
        <taxon>Burkholderiales</taxon>
        <taxon>Tepidimonas</taxon>
    </lineage>
</organism>
<dbReference type="Proteomes" id="UP000318294">
    <property type="component" value="Unassembled WGS sequence"/>
</dbReference>
<dbReference type="GO" id="GO:0047545">
    <property type="term" value="F:(S)-2-hydroxyglutarate dehydrogenase activity"/>
    <property type="evidence" value="ECO:0007669"/>
    <property type="project" value="TreeGrafter"/>
</dbReference>